<keyword evidence="5" id="KW-0539">Nucleus</keyword>
<dbReference type="InterPro" id="IPR023780">
    <property type="entry name" value="Chromo_domain"/>
</dbReference>
<dbReference type="GO" id="GO:0016887">
    <property type="term" value="F:ATP hydrolysis activity"/>
    <property type="evidence" value="ECO:0000318"/>
    <property type="project" value="GO_Central"/>
</dbReference>
<dbReference type="GO" id="GO:0140658">
    <property type="term" value="F:ATP-dependent chromatin remodeler activity"/>
    <property type="evidence" value="ECO:0000318"/>
    <property type="project" value="GO_Central"/>
</dbReference>
<dbReference type="Gene3D" id="2.40.50.40">
    <property type="match status" value="1"/>
</dbReference>
<reference evidence="8" key="1">
    <citation type="submission" date="2006-10" db="EMBL/GenBank/DDBJ databases">
        <authorList>
            <person name="Amadeo P."/>
            <person name="Zhao Q."/>
            <person name="Wortman J."/>
            <person name="Fraser-Liggett C."/>
            <person name="Carlton J."/>
        </authorList>
    </citation>
    <scope>NUCLEOTIDE SEQUENCE</scope>
    <source>
        <strain evidence="8">G3</strain>
    </source>
</reference>
<dbReference type="EMBL" id="DS113282">
    <property type="protein sequence ID" value="EAY13634.1"/>
    <property type="molecule type" value="Genomic_DNA"/>
</dbReference>
<proteinExistence type="predicted"/>
<dbReference type="RefSeq" id="XP_001325857.1">
    <property type="nucleotide sequence ID" value="XM_001325822.1"/>
</dbReference>
<dbReference type="SUPFAM" id="SSF52540">
    <property type="entry name" value="P-loop containing nucleoside triphosphate hydrolases"/>
    <property type="match status" value="2"/>
</dbReference>
<evidence type="ECO:0000256" key="6">
    <source>
        <dbReference type="SAM" id="MobiDB-lite"/>
    </source>
</evidence>
<dbReference type="InterPro" id="IPR049730">
    <property type="entry name" value="SNF2/RAD54-like_C"/>
</dbReference>
<feature type="region of interest" description="Disordered" evidence="6">
    <location>
        <begin position="80"/>
        <end position="147"/>
    </location>
</feature>
<dbReference type="SMR" id="A2E102"/>
<evidence type="ECO:0000256" key="3">
    <source>
        <dbReference type="ARBA" id="ARBA00022801"/>
    </source>
</evidence>
<dbReference type="VEuPathDB" id="TrichDB:TVAG_387750"/>
<dbReference type="GO" id="GO:0003682">
    <property type="term" value="F:chromatin binding"/>
    <property type="evidence" value="ECO:0000318"/>
    <property type="project" value="GO_Central"/>
</dbReference>
<dbReference type="GO" id="GO:0005634">
    <property type="term" value="C:nucleus"/>
    <property type="evidence" value="ECO:0000318"/>
    <property type="project" value="GO_Central"/>
</dbReference>
<dbReference type="CDD" id="cd18793">
    <property type="entry name" value="SF2_C_SNF"/>
    <property type="match status" value="1"/>
</dbReference>
<dbReference type="KEGG" id="tva:4771608"/>
<feature type="domain" description="Chromo" evidence="7">
    <location>
        <begin position="310"/>
        <end position="358"/>
    </location>
</feature>
<dbReference type="InterPro" id="IPR000953">
    <property type="entry name" value="Chromo/chromo_shadow_dom"/>
</dbReference>
<dbReference type="eggNOG" id="KOG0384">
    <property type="taxonomic scope" value="Eukaryota"/>
</dbReference>
<dbReference type="Pfam" id="PF00385">
    <property type="entry name" value="Chromo"/>
    <property type="match status" value="1"/>
</dbReference>
<keyword evidence="2" id="KW-0547">Nucleotide-binding</keyword>
<dbReference type="Gene3D" id="3.30.160.360">
    <property type="match status" value="1"/>
</dbReference>
<comment type="subcellular location">
    <subcellularLocation>
        <location evidence="1">Nucleus</location>
    </subcellularLocation>
</comment>
<dbReference type="Proteomes" id="UP000001542">
    <property type="component" value="Unassembled WGS sequence"/>
</dbReference>
<evidence type="ECO:0000256" key="2">
    <source>
        <dbReference type="ARBA" id="ARBA00022741"/>
    </source>
</evidence>
<dbReference type="PROSITE" id="PS51543">
    <property type="entry name" value="FYRC"/>
    <property type="match status" value="1"/>
</dbReference>
<sequence>MWAFAREQEQYLLAKNNVRKIQDNLEAENAESIVKNLAQPNRSLLYNQNEDCFIKIPLLSEFEAQHLDEIKAMMQKYEINQEVEESSESSPSPPPTIQLEAPPHHERGRPRRNSNLRQIAEREKIKQEAAKTQEVTETDLKPPQPINMSITAEVKDNEKSSGSNFANQYVYNRPSARLESRPTRKEILAQNFPDYLIKINLNPINSNAPIKGKPGKKGKQVTEEYIIEKILGITNYQAAKTKPTKYLIKYIDVSYLHCDLITREEVLVRDGGKNALKEFEAARLKRPLSRSFIFQNLLVVDNSEIEPMWFNLERIIDESNDDNRLEYLAKWKDLDYEQCTWEPKTFIKSELVIKQYKQHIDGTNKRKIPSRWKRPTEKEFSPVKHCDDSLTGLNLSDQMTNCINFLISGYFRRENVIHADVSPRLQRYQVAASLDYLTDQTKFNGPILALTDKTALNDWKDAFDEWTGFNSVVCSGARKSLTALVETEFNVVDSNGKPQNSLIQADVIITPYETYRDNPSVFDGIEFRVLLIDAVNFDQFSKKWVQSISSEYIIVTIPHTVKEKVSDIYDILQFTNPNVFKDSKHKFFSQFDSSDATTCKKLNDFLKPYLIEHSSKDEECDYHMIEVEPSPAQVQAALDVISNSKEILMNPTSENTTAQRYIFTLLRYISDHPSLVFQNSEPKELINSSGKFVFIDKILHSRFADKKKFLIFSEIPDSLSLIGQMLDNLGIRFMKMSFNQTDDELNAAIDQFDEDENIKVFLYSSKKGARKIDTSVFDRIILLDDDTFHLRSGPKIPIFHLITKCFPDEALYSRNLCYDENAVFTSPPEGPFPPHSSVLSCFILSTYLKLLNCSNKEYLSWTNHSVEETIKKCKHQNVGHRLVSISEQYNFYMKSVENTTDNIKLVTSLIDIGPRNHANAAKCIRSALQEIQKRSLEHKEKELLKNVVKKMTIGEDDNVKFLVDNSYISQQASLIIERTLLFYQIQRALFVLTEFTRAPSFCGFPIATVYCLLYSVYANGIVETLSVAQEKIDQVKDESTFVTFLKNVTNEINSTYSPSDEFFYLDYIPIPPERWVLIVNSFSEILSEKVVESEPEIPEIKPNKNDIIPQSAGELDKKIMLNLHRHPFEPMPQKNVKQVVDCVFSTILDIGLPLSESGEIDWKNFASKVGTNSDVDKIKNIACQIVKTCVAVMQQGKDYDPSENESLKDFSQKINIHVAKNLIQTIRIMSLLYNLEFCSLSDAMSKVPKHPSLPSWWTLDHFTSLFEVTRKYGTFSFFRWVVDKNLPFAEHIKKSYLPNFENTAASEVKGELKSASEIPNKLGDFNLLVKRRFRLGICLWAIDQLGKTFSQANNVKNNDESLKIVSFGRIVSNDNFNCPYCPYPIGFVSERLFKAPDERESQWYRCEISCECGNPLFTVSPVADPIKEWIGATPKEAWKRAFGKIKKVDSIKFSGLWLFGLVSAAAINHFKEVNAKVDSLPEASFKSSEAAANSLTNE</sequence>
<keyword evidence="3" id="KW-0378">Hydrolase</keyword>
<evidence type="ECO:0000259" key="7">
    <source>
        <dbReference type="PROSITE" id="PS50013"/>
    </source>
</evidence>
<evidence type="ECO:0000256" key="1">
    <source>
        <dbReference type="ARBA" id="ARBA00004123"/>
    </source>
</evidence>
<dbReference type="InterPro" id="IPR027417">
    <property type="entry name" value="P-loop_NTPase"/>
</dbReference>
<dbReference type="Gene3D" id="3.40.50.300">
    <property type="entry name" value="P-loop containing nucleotide triphosphate hydrolases"/>
    <property type="match status" value="1"/>
</dbReference>
<keyword evidence="9" id="KW-1185">Reference proteome</keyword>
<evidence type="ECO:0000256" key="4">
    <source>
        <dbReference type="ARBA" id="ARBA00022840"/>
    </source>
</evidence>
<dbReference type="Pfam" id="PF05964">
    <property type="entry name" value="FYRN"/>
    <property type="match status" value="1"/>
</dbReference>
<evidence type="ECO:0000256" key="5">
    <source>
        <dbReference type="ARBA" id="ARBA00023242"/>
    </source>
</evidence>
<organism evidence="8 9">
    <name type="scientific">Trichomonas vaginalis (strain ATCC PRA-98 / G3)</name>
    <dbReference type="NCBI Taxonomy" id="412133"/>
    <lineage>
        <taxon>Eukaryota</taxon>
        <taxon>Metamonada</taxon>
        <taxon>Parabasalia</taxon>
        <taxon>Trichomonadida</taxon>
        <taxon>Trichomonadidae</taxon>
        <taxon>Trichomonas</taxon>
    </lineage>
</organism>
<dbReference type="PANTHER" id="PTHR45623:SF11">
    <property type="entry name" value="KISMET, ISOFORM C"/>
    <property type="match status" value="1"/>
</dbReference>
<dbReference type="VEuPathDB" id="TrichDB:TVAGG3_0330230"/>
<dbReference type="Pfam" id="PF00176">
    <property type="entry name" value="SNF2-rel_dom"/>
    <property type="match status" value="1"/>
</dbReference>
<dbReference type="SMART" id="SM00298">
    <property type="entry name" value="CHROMO"/>
    <property type="match status" value="2"/>
</dbReference>
<protein>
    <recommendedName>
        <fullName evidence="7">Chromo domain-containing protein</fullName>
    </recommendedName>
</protein>
<dbReference type="GO" id="GO:0000785">
    <property type="term" value="C:chromatin"/>
    <property type="evidence" value="ECO:0000318"/>
    <property type="project" value="GO_Central"/>
</dbReference>
<evidence type="ECO:0000313" key="8">
    <source>
        <dbReference type="EMBL" id="EAY13634.1"/>
    </source>
</evidence>
<dbReference type="InterPro" id="IPR003889">
    <property type="entry name" value="FYrich_C"/>
</dbReference>
<accession>A2E102</accession>
<name>A2E102_TRIV3</name>
<dbReference type="InParanoid" id="A2E102"/>
<dbReference type="GO" id="GO:0003677">
    <property type="term" value="F:DNA binding"/>
    <property type="evidence" value="ECO:0000318"/>
    <property type="project" value="GO_Central"/>
</dbReference>
<gene>
    <name evidence="8" type="ORF">TVAG_387750</name>
</gene>
<dbReference type="GO" id="GO:0005524">
    <property type="term" value="F:ATP binding"/>
    <property type="evidence" value="ECO:0007669"/>
    <property type="project" value="UniProtKB-KW"/>
</dbReference>
<dbReference type="PROSITE" id="PS50013">
    <property type="entry name" value="CHROMO_2"/>
    <property type="match status" value="1"/>
</dbReference>
<dbReference type="PANTHER" id="PTHR45623">
    <property type="entry name" value="CHROMODOMAIN-HELICASE-DNA-BINDING PROTEIN 3-RELATED-RELATED"/>
    <property type="match status" value="1"/>
</dbReference>
<dbReference type="STRING" id="5722.A2E102"/>
<dbReference type="InterPro" id="IPR038718">
    <property type="entry name" value="SNF2-like_sf"/>
</dbReference>
<dbReference type="InterPro" id="IPR016197">
    <property type="entry name" value="Chromo-like_dom_sf"/>
</dbReference>
<dbReference type="GO" id="GO:0006338">
    <property type="term" value="P:chromatin remodeling"/>
    <property type="evidence" value="ECO:0000318"/>
    <property type="project" value="GO_Central"/>
</dbReference>
<dbReference type="PROSITE" id="PS51542">
    <property type="entry name" value="FYRN"/>
    <property type="match status" value="1"/>
</dbReference>
<dbReference type="InterPro" id="IPR000330">
    <property type="entry name" value="SNF2_N"/>
</dbReference>
<keyword evidence="4" id="KW-0067">ATP-binding</keyword>
<feature type="compositionally biased region" description="Basic and acidic residues" evidence="6">
    <location>
        <begin position="119"/>
        <end position="131"/>
    </location>
</feature>
<evidence type="ECO:0000313" key="9">
    <source>
        <dbReference type="Proteomes" id="UP000001542"/>
    </source>
</evidence>
<reference evidence="8" key="2">
    <citation type="journal article" date="2007" name="Science">
        <title>Draft genome sequence of the sexually transmitted pathogen Trichomonas vaginalis.</title>
        <authorList>
            <person name="Carlton J.M."/>
            <person name="Hirt R.P."/>
            <person name="Silva J.C."/>
            <person name="Delcher A.L."/>
            <person name="Schatz M."/>
            <person name="Zhao Q."/>
            <person name="Wortman J.R."/>
            <person name="Bidwell S.L."/>
            <person name="Alsmark U.C.M."/>
            <person name="Besteiro S."/>
            <person name="Sicheritz-Ponten T."/>
            <person name="Noel C.J."/>
            <person name="Dacks J.B."/>
            <person name="Foster P.G."/>
            <person name="Simillion C."/>
            <person name="Van de Peer Y."/>
            <person name="Miranda-Saavedra D."/>
            <person name="Barton G.J."/>
            <person name="Westrop G.D."/>
            <person name="Mueller S."/>
            <person name="Dessi D."/>
            <person name="Fiori P.L."/>
            <person name="Ren Q."/>
            <person name="Paulsen I."/>
            <person name="Zhang H."/>
            <person name="Bastida-Corcuera F.D."/>
            <person name="Simoes-Barbosa A."/>
            <person name="Brown M.T."/>
            <person name="Hayes R.D."/>
            <person name="Mukherjee M."/>
            <person name="Okumura C.Y."/>
            <person name="Schneider R."/>
            <person name="Smith A.J."/>
            <person name="Vanacova S."/>
            <person name="Villalvazo M."/>
            <person name="Haas B.J."/>
            <person name="Pertea M."/>
            <person name="Feldblyum T.V."/>
            <person name="Utterback T.R."/>
            <person name="Shu C.L."/>
            <person name="Osoegawa K."/>
            <person name="de Jong P.J."/>
            <person name="Hrdy I."/>
            <person name="Horvathova L."/>
            <person name="Zubacova Z."/>
            <person name="Dolezal P."/>
            <person name="Malik S.B."/>
            <person name="Logsdon J.M. Jr."/>
            <person name="Henze K."/>
            <person name="Gupta A."/>
            <person name="Wang C.C."/>
            <person name="Dunne R.L."/>
            <person name="Upcroft J.A."/>
            <person name="Upcroft P."/>
            <person name="White O."/>
            <person name="Salzberg S.L."/>
            <person name="Tang P."/>
            <person name="Chiu C.-H."/>
            <person name="Lee Y.-S."/>
            <person name="Embley T.M."/>
            <person name="Coombs G.H."/>
            <person name="Mottram J.C."/>
            <person name="Tachezy J."/>
            <person name="Fraser-Liggett C.M."/>
            <person name="Johnson P.J."/>
        </authorList>
    </citation>
    <scope>NUCLEOTIDE SEQUENCE [LARGE SCALE GENOMIC DNA]</scope>
    <source>
        <strain evidence="8">G3</strain>
    </source>
</reference>
<dbReference type="GO" id="GO:0042393">
    <property type="term" value="F:histone binding"/>
    <property type="evidence" value="ECO:0000318"/>
    <property type="project" value="GO_Central"/>
</dbReference>
<dbReference type="Gene3D" id="3.40.50.10810">
    <property type="entry name" value="Tandem AAA-ATPase domain"/>
    <property type="match status" value="1"/>
</dbReference>
<dbReference type="SUPFAM" id="SSF54160">
    <property type="entry name" value="Chromo domain-like"/>
    <property type="match status" value="2"/>
</dbReference>
<dbReference type="InterPro" id="IPR003888">
    <property type="entry name" value="FYrich_N"/>
</dbReference>